<feature type="non-terminal residue" evidence="7">
    <location>
        <position position="100"/>
    </location>
</feature>
<dbReference type="InterPro" id="IPR013087">
    <property type="entry name" value="Znf_C2H2_type"/>
</dbReference>
<protein>
    <recommendedName>
        <fullName evidence="6">C2H2-type domain-containing protein</fullName>
    </recommendedName>
</protein>
<dbReference type="InterPro" id="IPR036236">
    <property type="entry name" value="Znf_C2H2_sf"/>
</dbReference>
<reference evidence="7" key="1">
    <citation type="journal article" date="2014" name="PLoS ONE">
        <title>Transcriptome-Based Identification of ABC Transporters in the Western Tarnished Plant Bug Lygus hesperus.</title>
        <authorList>
            <person name="Hull J.J."/>
            <person name="Chaney K."/>
            <person name="Geib S.M."/>
            <person name="Fabrick J.A."/>
            <person name="Brent C.S."/>
            <person name="Walsh D."/>
            <person name="Lavine L.C."/>
        </authorList>
    </citation>
    <scope>NUCLEOTIDE SEQUENCE</scope>
</reference>
<accession>A0A0A9Y4U7</accession>
<gene>
    <name evidence="7" type="ORF">CM83_22472</name>
</gene>
<keyword evidence="2 4" id="KW-0863">Zinc-finger</keyword>
<dbReference type="PROSITE" id="PS50157">
    <property type="entry name" value="ZINC_FINGER_C2H2_2"/>
    <property type="match status" value="1"/>
</dbReference>
<dbReference type="AlphaFoldDB" id="A0A0A9Y4U7"/>
<dbReference type="SUPFAM" id="SSF57667">
    <property type="entry name" value="beta-beta-alpha zinc fingers"/>
    <property type="match status" value="1"/>
</dbReference>
<evidence type="ECO:0000256" key="4">
    <source>
        <dbReference type="PROSITE-ProRule" id="PRU00042"/>
    </source>
</evidence>
<proteinExistence type="predicted"/>
<sequence length="100" mass="11488">KQQLVISDKVEDDSSTLQEETPAEKGLMQPSGEMQEYRAGLCRLEPRDKSESIGKPYSCYRCDYQSSQIECLVLHMKTHIGEKPYACDSFDYRASHLEHL</sequence>
<feature type="region of interest" description="Disordered" evidence="5">
    <location>
        <begin position="1"/>
        <end position="32"/>
    </location>
</feature>
<reference evidence="7" key="2">
    <citation type="submission" date="2014-07" db="EMBL/GenBank/DDBJ databases">
        <authorList>
            <person name="Hull J."/>
        </authorList>
    </citation>
    <scope>NUCLEOTIDE SEQUENCE</scope>
</reference>
<keyword evidence="1" id="KW-0479">Metal-binding</keyword>
<evidence type="ECO:0000256" key="5">
    <source>
        <dbReference type="SAM" id="MobiDB-lite"/>
    </source>
</evidence>
<organism evidence="7">
    <name type="scientific">Lygus hesperus</name>
    <name type="common">Western plant bug</name>
    <dbReference type="NCBI Taxonomy" id="30085"/>
    <lineage>
        <taxon>Eukaryota</taxon>
        <taxon>Metazoa</taxon>
        <taxon>Ecdysozoa</taxon>
        <taxon>Arthropoda</taxon>
        <taxon>Hexapoda</taxon>
        <taxon>Insecta</taxon>
        <taxon>Pterygota</taxon>
        <taxon>Neoptera</taxon>
        <taxon>Paraneoptera</taxon>
        <taxon>Hemiptera</taxon>
        <taxon>Heteroptera</taxon>
        <taxon>Panheteroptera</taxon>
        <taxon>Cimicomorpha</taxon>
        <taxon>Miridae</taxon>
        <taxon>Mirini</taxon>
        <taxon>Lygus</taxon>
    </lineage>
</organism>
<evidence type="ECO:0000256" key="2">
    <source>
        <dbReference type="ARBA" id="ARBA00022771"/>
    </source>
</evidence>
<dbReference type="FunFam" id="3.30.160.60:FF:000446">
    <property type="entry name" value="Zinc finger protein"/>
    <property type="match status" value="1"/>
</dbReference>
<evidence type="ECO:0000313" key="7">
    <source>
        <dbReference type="EMBL" id="JAG26108.1"/>
    </source>
</evidence>
<evidence type="ECO:0000256" key="1">
    <source>
        <dbReference type="ARBA" id="ARBA00022723"/>
    </source>
</evidence>
<keyword evidence="3" id="KW-0862">Zinc</keyword>
<evidence type="ECO:0000256" key="3">
    <source>
        <dbReference type="ARBA" id="ARBA00022833"/>
    </source>
</evidence>
<evidence type="ECO:0000259" key="6">
    <source>
        <dbReference type="PROSITE" id="PS50157"/>
    </source>
</evidence>
<dbReference type="Gene3D" id="3.30.160.60">
    <property type="entry name" value="Classic Zinc Finger"/>
    <property type="match status" value="1"/>
</dbReference>
<dbReference type="EMBL" id="GBHO01017496">
    <property type="protein sequence ID" value="JAG26108.1"/>
    <property type="molecule type" value="Transcribed_RNA"/>
</dbReference>
<name>A0A0A9Y4U7_LYGHE</name>
<feature type="domain" description="C2H2-type" evidence="6">
    <location>
        <begin position="57"/>
        <end position="84"/>
    </location>
</feature>
<dbReference type="GO" id="GO:0008270">
    <property type="term" value="F:zinc ion binding"/>
    <property type="evidence" value="ECO:0007669"/>
    <property type="project" value="UniProtKB-KW"/>
</dbReference>
<dbReference type="GO" id="GO:0005634">
    <property type="term" value="C:nucleus"/>
    <property type="evidence" value="ECO:0007669"/>
    <property type="project" value="UniProtKB-ARBA"/>
</dbReference>
<feature type="non-terminal residue" evidence="7">
    <location>
        <position position="1"/>
    </location>
</feature>